<dbReference type="Pfam" id="PF00698">
    <property type="entry name" value="Acyl_transf_1"/>
    <property type="match status" value="1"/>
</dbReference>
<evidence type="ECO:0000256" key="1">
    <source>
        <dbReference type="ARBA" id="ARBA00013258"/>
    </source>
</evidence>
<dbReference type="GO" id="GO:0004314">
    <property type="term" value="F:[acyl-carrier-protein] S-malonyltransferase activity"/>
    <property type="evidence" value="ECO:0007669"/>
    <property type="project" value="UniProtKB-EC"/>
</dbReference>
<gene>
    <name evidence="9" type="primary">fabD</name>
    <name evidence="9" type="ORF">E5987_01530</name>
</gene>
<dbReference type="Proteomes" id="UP000472580">
    <property type="component" value="Unassembled WGS sequence"/>
</dbReference>
<comment type="catalytic activity">
    <reaction evidence="5 6">
        <text>holo-[ACP] + malonyl-CoA = malonyl-[ACP] + CoA</text>
        <dbReference type="Rhea" id="RHEA:41792"/>
        <dbReference type="Rhea" id="RHEA-COMP:9623"/>
        <dbReference type="Rhea" id="RHEA-COMP:9685"/>
        <dbReference type="ChEBI" id="CHEBI:57287"/>
        <dbReference type="ChEBI" id="CHEBI:57384"/>
        <dbReference type="ChEBI" id="CHEBI:64479"/>
        <dbReference type="ChEBI" id="CHEBI:78449"/>
        <dbReference type="EC" id="2.3.1.39"/>
    </reaction>
</comment>
<protein>
    <recommendedName>
        <fullName evidence="2 6">Malonyl CoA-acyl carrier protein transacylase</fullName>
        <ecNumber evidence="1 6">2.3.1.39</ecNumber>
    </recommendedName>
</protein>
<dbReference type="InterPro" id="IPR016035">
    <property type="entry name" value="Acyl_Trfase/lysoPLipase"/>
</dbReference>
<dbReference type="NCBIfam" id="TIGR00128">
    <property type="entry name" value="fabD"/>
    <property type="match status" value="1"/>
</dbReference>
<dbReference type="Gene3D" id="3.40.366.10">
    <property type="entry name" value="Malonyl-Coenzyme A Acyl Carrier Protein, domain 2"/>
    <property type="match status" value="1"/>
</dbReference>
<dbReference type="InterPro" id="IPR014043">
    <property type="entry name" value="Acyl_transferase_dom"/>
</dbReference>
<evidence type="ECO:0000259" key="8">
    <source>
        <dbReference type="SMART" id="SM00827"/>
    </source>
</evidence>
<comment type="similarity">
    <text evidence="6">Belongs to the fabD family.</text>
</comment>
<reference evidence="9 10" key="1">
    <citation type="submission" date="2019-12" db="EMBL/GenBank/DDBJ databases">
        <title>Microbes associate with the intestines of laboratory mice.</title>
        <authorList>
            <person name="Navarre W."/>
            <person name="Wong E."/>
        </authorList>
    </citation>
    <scope>NUCLEOTIDE SEQUENCE [LARGE SCALE GENOMIC DNA]</scope>
    <source>
        <strain evidence="9 10">NM82_D38</strain>
    </source>
</reference>
<comment type="caution">
    <text evidence="9">The sequence shown here is derived from an EMBL/GenBank/DDBJ whole genome shotgun (WGS) entry which is preliminary data.</text>
</comment>
<dbReference type="AlphaFoldDB" id="A0A6L6YGS7"/>
<evidence type="ECO:0000256" key="4">
    <source>
        <dbReference type="ARBA" id="ARBA00023315"/>
    </source>
</evidence>
<keyword evidence="4 6" id="KW-0012">Acyltransferase</keyword>
<dbReference type="GO" id="GO:0005829">
    <property type="term" value="C:cytosol"/>
    <property type="evidence" value="ECO:0007669"/>
    <property type="project" value="TreeGrafter"/>
</dbReference>
<dbReference type="SUPFAM" id="SSF52151">
    <property type="entry name" value="FabD/lysophospholipase-like"/>
    <property type="match status" value="1"/>
</dbReference>
<dbReference type="InterPro" id="IPR001227">
    <property type="entry name" value="Ac_transferase_dom_sf"/>
</dbReference>
<dbReference type="FunFam" id="3.30.70.250:FF:000001">
    <property type="entry name" value="Malonyl CoA-acyl carrier protein transacylase"/>
    <property type="match status" value="1"/>
</dbReference>
<keyword evidence="3 6" id="KW-0808">Transferase</keyword>
<evidence type="ECO:0000256" key="2">
    <source>
        <dbReference type="ARBA" id="ARBA00018953"/>
    </source>
</evidence>
<dbReference type="InterPro" id="IPR016036">
    <property type="entry name" value="Malonyl_transacylase_ACP-bd"/>
</dbReference>
<dbReference type="EMBL" id="WSRP01000003">
    <property type="protein sequence ID" value="MVX55888.1"/>
    <property type="molecule type" value="Genomic_DNA"/>
</dbReference>
<feature type="active site" evidence="7">
    <location>
        <position position="93"/>
    </location>
</feature>
<evidence type="ECO:0000313" key="10">
    <source>
        <dbReference type="Proteomes" id="UP000472580"/>
    </source>
</evidence>
<evidence type="ECO:0000256" key="5">
    <source>
        <dbReference type="ARBA" id="ARBA00048462"/>
    </source>
</evidence>
<evidence type="ECO:0000256" key="6">
    <source>
        <dbReference type="PIRNR" id="PIRNR000446"/>
    </source>
</evidence>
<accession>A0A6L6YGS7</accession>
<evidence type="ECO:0000313" key="9">
    <source>
        <dbReference type="EMBL" id="MVX55888.1"/>
    </source>
</evidence>
<dbReference type="SMART" id="SM00827">
    <property type="entry name" value="PKS_AT"/>
    <property type="match status" value="1"/>
</dbReference>
<organism evidence="9 10">
    <name type="scientific">Parasutterella muris</name>
    <dbReference type="NCBI Taxonomy" id="2565572"/>
    <lineage>
        <taxon>Bacteria</taxon>
        <taxon>Pseudomonadati</taxon>
        <taxon>Pseudomonadota</taxon>
        <taxon>Betaproteobacteria</taxon>
        <taxon>Burkholderiales</taxon>
        <taxon>Sutterellaceae</taxon>
        <taxon>Parasutterella</taxon>
    </lineage>
</organism>
<dbReference type="Gene3D" id="3.30.70.250">
    <property type="entry name" value="Malonyl-CoA ACP transacylase, ACP-binding"/>
    <property type="match status" value="1"/>
</dbReference>
<dbReference type="InterPro" id="IPR024925">
    <property type="entry name" value="Malonyl_CoA-ACP_transAc"/>
</dbReference>
<dbReference type="PANTHER" id="PTHR42681:SF1">
    <property type="entry name" value="MALONYL-COA-ACYL CARRIER PROTEIN TRANSACYLASE, MITOCHONDRIAL"/>
    <property type="match status" value="1"/>
</dbReference>
<name>A0A6L6YGS7_9BURK</name>
<dbReference type="PIRSF" id="PIRSF000446">
    <property type="entry name" value="Mct"/>
    <property type="match status" value="1"/>
</dbReference>
<dbReference type="GO" id="GO:0006633">
    <property type="term" value="P:fatty acid biosynthetic process"/>
    <property type="evidence" value="ECO:0007669"/>
    <property type="project" value="TreeGrafter"/>
</dbReference>
<feature type="active site" evidence="7">
    <location>
        <position position="202"/>
    </location>
</feature>
<proteinExistence type="inferred from homology"/>
<feature type="domain" description="Malonyl-CoA:ACP transacylase (MAT)" evidence="8">
    <location>
        <begin position="9"/>
        <end position="302"/>
    </location>
</feature>
<dbReference type="InterPro" id="IPR050858">
    <property type="entry name" value="Mal-CoA-ACP_Trans/PKS_FabD"/>
</dbReference>
<dbReference type="OrthoDB" id="9808564at2"/>
<dbReference type="InterPro" id="IPR004410">
    <property type="entry name" value="Malonyl_CoA-ACP_transAc_FabD"/>
</dbReference>
<keyword evidence="10" id="KW-1185">Reference proteome</keyword>
<evidence type="ECO:0000256" key="3">
    <source>
        <dbReference type="ARBA" id="ARBA00022679"/>
    </source>
</evidence>
<dbReference type="SUPFAM" id="SSF55048">
    <property type="entry name" value="Probable ACP-binding domain of malonyl-CoA ACP transacylase"/>
    <property type="match status" value="1"/>
</dbReference>
<dbReference type="PANTHER" id="PTHR42681">
    <property type="entry name" value="MALONYL-COA-ACYL CARRIER PROTEIN TRANSACYLASE, MITOCHONDRIAL"/>
    <property type="match status" value="1"/>
</dbReference>
<dbReference type="RefSeq" id="WP_160334323.1">
    <property type="nucleotide sequence ID" value="NZ_WSRP01000003.1"/>
</dbReference>
<dbReference type="EC" id="2.3.1.39" evidence="1 6"/>
<evidence type="ECO:0000256" key="7">
    <source>
        <dbReference type="PIRSR" id="PIRSR000446-1"/>
    </source>
</evidence>
<sequence>MSEKKIAFVFPGQGSQSVGMLSTLKDEPIVQQTLEEANEVLGFDLAKLIAEGPSAELSLTVNTQPALVTASTAMYRYYLSKGGRRPDVAAGHSLGEYSALVAAGALEFKDAVKLVRFRAEKMQEAVPVGEGTMAAILGLDDDKVKSVCLECAANGVVEAVNFNTPGQVVIAGTVAAVEAAMSKSLEAGAKRAIRLNVSGPFHSSLMKPAAIAMEERLRTVELRSPEIPVLHNVDVRLRSEADDIRGALSAQVSSAVLWADTVREMEKMGCTELYEVGPGAALTGMTKRITKGIAAKALNSKEALEEAASNNQE</sequence>